<accession>A0AAE3FMH2</accession>
<organism evidence="1">
    <name type="scientific">Candidatus Aramenus sulfurataquae</name>
    <dbReference type="NCBI Taxonomy" id="1326980"/>
    <lineage>
        <taxon>Archaea</taxon>
        <taxon>Thermoproteota</taxon>
        <taxon>Thermoprotei</taxon>
        <taxon>Sulfolobales</taxon>
        <taxon>Sulfolobaceae</taxon>
        <taxon>Candidatus Aramenus</taxon>
    </lineage>
</organism>
<gene>
    <name evidence="1" type="ORF">TQ35_009110</name>
</gene>
<evidence type="ECO:0000313" key="1">
    <source>
        <dbReference type="EMBL" id="MCL7344713.1"/>
    </source>
</evidence>
<dbReference type="EMBL" id="JZWS02000028">
    <property type="protein sequence ID" value="MCL7344713.1"/>
    <property type="molecule type" value="Genomic_DNA"/>
</dbReference>
<sequence>MMVTVGFNQDLAEIARTNAEIVKNALGKSVSKYCVKYFEEGVEEYIKSLPDREKGWLAVLARMAHRIDYEYRKYGVIKSDWDEWS</sequence>
<protein>
    <recommendedName>
        <fullName evidence="2">Antitoxin</fullName>
    </recommendedName>
</protein>
<reference evidence="1" key="1">
    <citation type="submission" date="2022-05" db="EMBL/GenBank/DDBJ databases">
        <title>Metagenome Sequencing of an Archaeal-Dominated Microbial Community from a Hot Spring at the Los Azufres Geothermal Field, Mexico.</title>
        <authorList>
            <person name="Marin-Paredes R."/>
            <person name="Martinez-Romero E."/>
            <person name="Servin-Garciduenas L.E."/>
        </authorList>
    </citation>
    <scope>NUCLEOTIDE SEQUENCE</scope>
    <source>
        <strain evidence="1">AZ1-454</strain>
    </source>
</reference>
<proteinExistence type="predicted"/>
<dbReference type="AlphaFoldDB" id="A0AAE3FMH2"/>
<evidence type="ECO:0008006" key="2">
    <source>
        <dbReference type="Google" id="ProtNLM"/>
    </source>
</evidence>
<name>A0AAE3FMH2_9CREN</name>
<comment type="caution">
    <text evidence="1">The sequence shown here is derived from an EMBL/GenBank/DDBJ whole genome shotgun (WGS) entry which is preliminary data.</text>
</comment>